<dbReference type="FunCoup" id="F0ZT10">
    <property type="interactions" value="297"/>
</dbReference>
<accession>F0ZT10</accession>
<dbReference type="RefSeq" id="XP_003290563.1">
    <property type="nucleotide sequence ID" value="XM_003290515.1"/>
</dbReference>
<evidence type="ECO:0000256" key="6">
    <source>
        <dbReference type="ARBA" id="ARBA00022722"/>
    </source>
</evidence>
<dbReference type="GeneID" id="10507948"/>
<dbReference type="Proteomes" id="UP000001064">
    <property type="component" value="Unassembled WGS sequence"/>
</dbReference>
<evidence type="ECO:0000313" key="12">
    <source>
        <dbReference type="EMBL" id="EGC32915.1"/>
    </source>
</evidence>
<keyword evidence="8" id="KW-0255">Endonuclease</keyword>
<protein>
    <recommendedName>
        <fullName evidence="4">ribonuclease Z</fullName>
        <ecNumber evidence="4">3.1.26.11</ecNumber>
    </recommendedName>
</protein>
<dbReference type="eggNOG" id="KOG2121">
    <property type="taxonomic scope" value="Eukaryota"/>
</dbReference>
<evidence type="ECO:0000256" key="1">
    <source>
        <dbReference type="ARBA" id="ARBA00000402"/>
    </source>
</evidence>
<dbReference type="InterPro" id="IPR047151">
    <property type="entry name" value="RNZ2-like"/>
</dbReference>
<keyword evidence="6" id="KW-0540">Nuclease</keyword>
<evidence type="ECO:0000313" key="13">
    <source>
        <dbReference type="Proteomes" id="UP000001064"/>
    </source>
</evidence>
<evidence type="ECO:0000256" key="5">
    <source>
        <dbReference type="ARBA" id="ARBA00022694"/>
    </source>
</evidence>
<dbReference type="OrthoDB" id="527344at2759"/>
<proteinExistence type="inferred from homology"/>
<dbReference type="STRING" id="5786.F0ZT10"/>
<dbReference type="PANTHER" id="PTHR12553">
    <property type="entry name" value="ZINC PHOSPHODIESTERASE ELAC PROTEIN 2"/>
    <property type="match status" value="1"/>
</dbReference>
<dbReference type="VEuPathDB" id="AmoebaDB:DICPUDRAFT_155078"/>
<evidence type="ECO:0000256" key="11">
    <source>
        <dbReference type="SAM" id="MobiDB-lite"/>
    </source>
</evidence>
<evidence type="ECO:0000256" key="2">
    <source>
        <dbReference type="ARBA" id="ARBA00001947"/>
    </source>
</evidence>
<dbReference type="OMA" id="QILMETH"/>
<dbReference type="PANTHER" id="PTHR12553:SF49">
    <property type="entry name" value="ZINC PHOSPHODIESTERASE ELAC PROTEIN 2"/>
    <property type="match status" value="1"/>
</dbReference>
<evidence type="ECO:0000256" key="4">
    <source>
        <dbReference type="ARBA" id="ARBA00012477"/>
    </source>
</evidence>
<evidence type="ECO:0000256" key="10">
    <source>
        <dbReference type="ARBA" id="ARBA00022833"/>
    </source>
</evidence>
<name>F0ZT10_DICPU</name>
<feature type="region of interest" description="Disordered" evidence="11">
    <location>
        <begin position="781"/>
        <end position="844"/>
    </location>
</feature>
<dbReference type="GO" id="GO:0046872">
    <property type="term" value="F:metal ion binding"/>
    <property type="evidence" value="ECO:0007669"/>
    <property type="project" value="UniProtKB-KW"/>
</dbReference>
<comment type="catalytic activity">
    <reaction evidence="1">
        <text>Endonucleolytic cleavage of RNA, removing extra 3' nucleotides from tRNA precursor, generating 3' termini of tRNAs. A 3'-hydroxy group is left at the tRNA terminus and a 5'-phosphoryl group is left at the trailer molecule.</text>
        <dbReference type="EC" id="3.1.26.11"/>
    </reaction>
</comment>
<dbReference type="KEGG" id="dpp:DICPUDRAFT_155078"/>
<dbReference type="AlphaFoldDB" id="F0ZT10"/>
<evidence type="ECO:0000256" key="7">
    <source>
        <dbReference type="ARBA" id="ARBA00022723"/>
    </source>
</evidence>
<dbReference type="Pfam" id="PF23023">
    <property type="entry name" value="Anti-Pycsar_Apyc1"/>
    <property type="match status" value="1"/>
</dbReference>
<keyword evidence="13" id="KW-1185">Reference proteome</keyword>
<dbReference type="GO" id="GO:0005739">
    <property type="term" value="C:mitochondrion"/>
    <property type="evidence" value="ECO:0000318"/>
    <property type="project" value="GO_Central"/>
</dbReference>
<dbReference type="InParanoid" id="F0ZT10"/>
<evidence type="ECO:0000256" key="9">
    <source>
        <dbReference type="ARBA" id="ARBA00022801"/>
    </source>
</evidence>
<dbReference type="EC" id="3.1.26.11" evidence="4"/>
<keyword evidence="9" id="KW-0378">Hydrolase</keyword>
<keyword evidence="7" id="KW-0479">Metal-binding</keyword>
<keyword evidence="5" id="KW-0819">tRNA processing</keyword>
<comment type="similarity">
    <text evidence="3">Belongs to the RNase Z family.</text>
</comment>
<dbReference type="CDD" id="cd07718">
    <property type="entry name" value="RNaseZ_ELAC1_ELAC2-C-term-like_MBL-fold"/>
    <property type="match status" value="1"/>
</dbReference>
<comment type="cofactor">
    <cofactor evidence="2">
        <name>Zn(2+)</name>
        <dbReference type="ChEBI" id="CHEBI:29105"/>
    </cofactor>
</comment>
<reference evidence="13" key="1">
    <citation type="journal article" date="2011" name="Genome Biol.">
        <title>Comparative genomics of the social amoebae Dictyostelium discoideum and Dictyostelium purpureum.</title>
        <authorList>
            <consortium name="US DOE Joint Genome Institute (JGI-PGF)"/>
            <person name="Sucgang R."/>
            <person name="Kuo A."/>
            <person name="Tian X."/>
            <person name="Salerno W."/>
            <person name="Parikh A."/>
            <person name="Feasley C.L."/>
            <person name="Dalin E."/>
            <person name="Tu H."/>
            <person name="Huang E."/>
            <person name="Barry K."/>
            <person name="Lindquist E."/>
            <person name="Shapiro H."/>
            <person name="Bruce D."/>
            <person name="Schmutz J."/>
            <person name="Salamov A."/>
            <person name="Fey P."/>
            <person name="Gaudet P."/>
            <person name="Anjard C."/>
            <person name="Babu M.M."/>
            <person name="Basu S."/>
            <person name="Bushmanova Y."/>
            <person name="van der Wel H."/>
            <person name="Katoh-Kurasawa M."/>
            <person name="Dinh C."/>
            <person name="Coutinho P.M."/>
            <person name="Saito T."/>
            <person name="Elias M."/>
            <person name="Schaap P."/>
            <person name="Kay R.R."/>
            <person name="Henrissat B."/>
            <person name="Eichinger L."/>
            <person name="Rivero F."/>
            <person name="Putnam N.H."/>
            <person name="West C.M."/>
            <person name="Loomis W.F."/>
            <person name="Chisholm R.L."/>
            <person name="Shaulsky G."/>
            <person name="Strassmann J.E."/>
            <person name="Queller D.C."/>
            <person name="Kuspa A."/>
            <person name="Grigoriev I.V."/>
        </authorList>
    </citation>
    <scope>NUCLEOTIDE SEQUENCE [LARGE SCALE GENOMIC DNA]</scope>
    <source>
        <strain evidence="13">QSDP1</strain>
    </source>
</reference>
<evidence type="ECO:0000256" key="8">
    <source>
        <dbReference type="ARBA" id="ARBA00022759"/>
    </source>
</evidence>
<gene>
    <name evidence="12" type="ORF">DICPUDRAFT_155078</name>
</gene>
<dbReference type="EMBL" id="GL871167">
    <property type="protein sequence ID" value="EGC32915.1"/>
    <property type="molecule type" value="Genomic_DNA"/>
</dbReference>
<feature type="compositionally biased region" description="Basic and acidic residues" evidence="11">
    <location>
        <begin position="827"/>
        <end position="844"/>
    </location>
</feature>
<dbReference type="GO" id="GO:0042781">
    <property type="term" value="F:3'-tRNA processing endoribonuclease activity"/>
    <property type="evidence" value="ECO:0000318"/>
    <property type="project" value="GO_Central"/>
</dbReference>
<dbReference type="InterPro" id="IPR036866">
    <property type="entry name" value="RibonucZ/Hydroxyglut_hydro"/>
</dbReference>
<keyword evidence="10" id="KW-0862">Zinc</keyword>
<evidence type="ECO:0000256" key="3">
    <source>
        <dbReference type="ARBA" id="ARBA00007823"/>
    </source>
</evidence>
<organism evidence="12 13">
    <name type="scientific">Dictyostelium purpureum</name>
    <name type="common">Slime mold</name>
    <dbReference type="NCBI Taxonomy" id="5786"/>
    <lineage>
        <taxon>Eukaryota</taxon>
        <taxon>Amoebozoa</taxon>
        <taxon>Evosea</taxon>
        <taxon>Eumycetozoa</taxon>
        <taxon>Dictyostelia</taxon>
        <taxon>Dictyosteliales</taxon>
        <taxon>Dictyosteliaceae</taxon>
        <taxon>Dictyostelium</taxon>
    </lineage>
</organism>
<feature type="compositionally biased region" description="Basic and acidic residues" evidence="11">
    <location>
        <begin position="781"/>
        <end position="797"/>
    </location>
</feature>
<dbReference type="Gene3D" id="3.60.15.10">
    <property type="entry name" value="Ribonuclease Z/Hydroxyacylglutathione hydrolase-like"/>
    <property type="match status" value="3"/>
</dbReference>
<sequence>MNNGRGGVLFVEPVFDTSGYCSTYVFSESQECYLVDPSESTLKGLLGADGIGLLRTNNILLTSLSWKKIGGLIGVLLSLKETTNIVKIFGPPGIFTFFRNASFHNKSNLFRIYELDDYNYNQIGEIFQIKSIPIHSINTKFIDVPESNSYEFDNNPNENNNNNNNNKYNSFNNNKKNNSENNKNMMKFPVTLNNKKLPTVVPLSKPYNSLFSNNRKDNNYHPKISPNICYLFETLPIRTRFDKEKANSLGVFNGRKYKELTNGFDVVNDLPNGRIVSPNDIYKFVDGTCFAFINCPDESYFDSLFENPIWEPIFSKQKKLSFVYHSSPKEVINNPKFIKFMEKLTNKPTNEEMEQFEIDKKDERLSLEQDNQPTTTKNTEDGSELEISLVFDEFERRSTLQPPIQTKHFLTSKEFSKNQICEIPDLTPTDENNEPTSINVLNELLKSKILKDSFFAVESKAKHIISPVRSRGRITEKNIIKIPPIQHLNLDDKGEKDKATIEHIKNFRNNMEKGLEYPKLMFLGTASASPNLFRSVSGILVSPDENNHMLVDCGQSSISQLEIFFGRKKTKQILMETHLIWVSHLHADHHLGIGSVIIERNLAFKEAGTGAKSLILQEVCAKLSLISLTSVPVVHCNASFGLVATFKNKDIPKGYKITYSGDTRPSKLLVAAGKNSDLLIHEATFTDEYQEDAVAKRHSTFSEALGVAKDMKAKQTILTHFSQRYPSVIRLTQSNNLKIGDNYEPVNTNRPYALAYDLVRFSPSDFSLLQELNFTLDEHITSQEEQSKIKERETINERKKRKLGVTTNENQNEIENKDQNENENENEGEKEREREKEKEKKEKPKTVIKIPKIAKKKVPKFINPNQLMGSEIFYTTTVSSCKMHNINNRNNNYNFIPLKNLNNNNFNINNIISKKSLNILKLIKK</sequence>
<feature type="region of interest" description="Disordered" evidence="11">
    <location>
        <begin position="150"/>
        <end position="183"/>
    </location>
</feature>
<dbReference type="GO" id="GO:1990180">
    <property type="term" value="P:mitochondrial tRNA 3'-end processing"/>
    <property type="evidence" value="ECO:0000318"/>
    <property type="project" value="GO_Central"/>
</dbReference>
<dbReference type="SUPFAM" id="SSF56281">
    <property type="entry name" value="Metallo-hydrolase/oxidoreductase"/>
    <property type="match status" value="2"/>
</dbReference>